<organism evidence="2 3">
    <name type="scientific">Thermotoga petrophila</name>
    <dbReference type="NCBI Taxonomy" id="93929"/>
    <lineage>
        <taxon>Bacteria</taxon>
        <taxon>Thermotogati</taxon>
        <taxon>Thermotogota</taxon>
        <taxon>Thermotogae</taxon>
        <taxon>Thermotogales</taxon>
        <taxon>Thermotogaceae</taxon>
        <taxon>Thermotoga</taxon>
    </lineage>
</organism>
<dbReference type="InterPro" id="IPR058240">
    <property type="entry name" value="rSAM_sf"/>
</dbReference>
<dbReference type="PANTHER" id="PTHR43324:SF1">
    <property type="entry name" value="RADICAL SAM CORE DOMAIN-CONTAINING PROTEIN"/>
    <property type="match status" value="1"/>
</dbReference>
<proteinExistence type="predicted"/>
<comment type="caution">
    <text evidence="2">The sequence shown here is derived from an EMBL/GenBank/DDBJ whole genome shotgun (WGS) entry which is preliminary data.</text>
</comment>
<dbReference type="PATRIC" id="fig|93930.3.peg.13"/>
<sequence>MRALIVDGYIDEPAAFGVPPYVSPYIRYLAGALVVHDVEVDYVTIDRMRKESLWEIANEYDFLFVFGGITVPGRYKGGTPLTLSELQRILSITRRPTKIVGGPIVGGYSLRGGSVARRFDIQADYLVSGDMEAFVVSYFRGVPDPEAKSDYELIDAVAPYGAVVLEKHPNFPHVICEIEVSRGCERRTFCSFCTEPLLHGRLKSRDVQAILKEIESLYRAGCRAFRFGRAANILAFGSDRNGGKPSPEILEELYSGTREVAPHLEVLHTDNANPSYLVTYEKECRKIVETIVRYNTPGDVFSFGVESFDENVLKKNNVQGSPEEFLKAIAVVNEIGGVRVDGIPKLLPGVNLIFGLPGETEETLKKNYSYLKRILDEGYLLRRINIRKLLAYPGTPVYEYLKNKKHRIKSHLHEQWKRKIREEIDREMLKRVFPAGTVLKKVIVEYREGKTSFGRQLGSYPILVGIPGNHSGVLDVVVVSHGERSVTALPYPSFINSMSLEELTAIPGIGSALARKIILNRPFRSWEDLKKVVPAETANFLRNLGISLQQV</sequence>
<dbReference type="GO" id="GO:0003824">
    <property type="term" value="F:catalytic activity"/>
    <property type="evidence" value="ECO:0007669"/>
    <property type="project" value="InterPro"/>
</dbReference>
<dbReference type="SFLD" id="SFLDS00029">
    <property type="entry name" value="Radical_SAM"/>
    <property type="match status" value="1"/>
</dbReference>
<dbReference type="Pfam" id="PF04055">
    <property type="entry name" value="Radical_SAM"/>
    <property type="match status" value="1"/>
</dbReference>
<evidence type="ECO:0000313" key="2">
    <source>
        <dbReference type="EMBL" id="KUK22896.1"/>
    </source>
</evidence>
<evidence type="ECO:0000313" key="3">
    <source>
        <dbReference type="Proteomes" id="UP000058636"/>
    </source>
</evidence>
<dbReference type="GO" id="GO:0051536">
    <property type="term" value="F:iron-sulfur cluster binding"/>
    <property type="evidence" value="ECO:0007669"/>
    <property type="project" value="InterPro"/>
</dbReference>
<protein>
    <submittedName>
        <fullName evidence="2">Radical SAM domain protein</fullName>
    </submittedName>
</protein>
<dbReference type="PANTHER" id="PTHR43324">
    <property type="match status" value="1"/>
</dbReference>
<dbReference type="InterPro" id="IPR007197">
    <property type="entry name" value="rSAM"/>
</dbReference>
<dbReference type="AlphaFoldDB" id="A0A124FFY0"/>
<evidence type="ECO:0000259" key="1">
    <source>
        <dbReference type="PROSITE" id="PS51918"/>
    </source>
</evidence>
<dbReference type="SUPFAM" id="SSF81585">
    <property type="entry name" value="PsbU/PolX domain-like"/>
    <property type="match status" value="1"/>
</dbReference>
<dbReference type="Gene3D" id="3.30.750.200">
    <property type="match status" value="1"/>
</dbReference>
<reference evidence="2 3" key="1">
    <citation type="journal article" date="2015" name="MBio">
        <title>Genome-Resolved Metagenomic Analysis Reveals Roles for Candidate Phyla and Other Microbial Community Members in Biogeochemical Transformations in Oil Reservoirs.</title>
        <authorList>
            <person name="Hu P."/>
            <person name="Tom L."/>
            <person name="Singh A."/>
            <person name="Thomas B.C."/>
            <person name="Baker B.J."/>
            <person name="Piceno Y.M."/>
            <person name="Andersen G.L."/>
            <person name="Banfield J.F."/>
        </authorList>
    </citation>
    <scope>NUCLEOTIDE SEQUENCE [LARGE SCALE GENOMIC DNA]</scope>
    <source>
        <strain evidence="2">46_26</strain>
    </source>
</reference>
<dbReference type="Gene3D" id="1.10.150.320">
    <property type="entry name" value="Photosystem II 12 kDa extrinsic protein"/>
    <property type="match status" value="1"/>
</dbReference>
<dbReference type="InterPro" id="IPR006638">
    <property type="entry name" value="Elp3/MiaA/NifB-like_rSAM"/>
</dbReference>
<dbReference type="EMBL" id="LGFG01000078">
    <property type="protein sequence ID" value="KUK22896.1"/>
    <property type="molecule type" value="Genomic_DNA"/>
</dbReference>
<accession>A0A124FFY0</accession>
<dbReference type="SUPFAM" id="SSF102114">
    <property type="entry name" value="Radical SAM enzymes"/>
    <property type="match status" value="1"/>
</dbReference>
<name>A0A124FFY0_9THEM</name>
<dbReference type="SMART" id="SM00729">
    <property type="entry name" value="Elp3"/>
    <property type="match status" value="1"/>
</dbReference>
<dbReference type="PROSITE" id="PS51918">
    <property type="entry name" value="RADICAL_SAM"/>
    <property type="match status" value="1"/>
</dbReference>
<dbReference type="Pfam" id="PF12836">
    <property type="entry name" value="HHH_3"/>
    <property type="match status" value="1"/>
</dbReference>
<dbReference type="SFLD" id="SFLDG01082">
    <property type="entry name" value="B12-binding_domain_containing"/>
    <property type="match status" value="1"/>
</dbReference>
<dbReference type="Proteomes" id="UP000058636">
    <property type="component" value="Unassembled WGS sequence"/>
</dbReference>
<dbReference type="Gene3D" id="3.30.750.210">
    <property type="match status" value="1"/>
</dbReference>
<feature type="domain" description="Radical SAM core" evidence="1">
    <location>
        <begin position="170"/>
        <end position="431"/>
    </location>
</feature>
<gene>
    <name evidence="2" type="ORF">XD57_1005</name>
</gene>
<dbReference type="CDD" id="cd01335">
    <property type="entry name" value="Radical_SAM"/>
    <property type="match status" value="1"/>
</dbReference>